<proteinExistence type="predicted"/>
<dbReference type="Pfam" id="PF00383">
    <property type="entry name" value="dCMP_cyt_deam_1"/>
    <property type="match status" value="1"/>
</dbReference>
<protein>
    <submittedName>
        <fullName evidence="2">tRNA-specific adenosine deaminase 2</fullName>
    </submittedName>
</protein>
<evidence type="ECO:0000313" key="2">
    <source>
        <dbReference type="EMBL" id="KAF5749389.1"/>
    </source>
</evidence>
<dbReference type="Gene3D" id="3.40.140.10">
    <property type="entry name" value="Cytidine Deaminase, domain 2"/>
    <property type="match status" value="1"/>
</dbReference>
<dbReference type="GO" id="GO:0003824">
    <property type="term" value="F:catalytic activity"/>
    <property type="evidence" value="ECO:0007669"/>
    <property type="project" value="InterPro"/>
</dbReference>
<organism evidence="2 3">
    <name type="scientific">Tripterygium wilfordii</name>
    <name type="common">Thunder God vine</name>
    <dbReference type="NCBI Taxonomy" id="458696"/>
    <lineage>
        <taxon>Eukaryota</taxon>
        <taxon>Viridiplantae</taxon>
        <taxon>Streptophyta</taxon>
        <taxon>Embryophyta</taxon>
        <taxon>Tracheophyta</taxon>
        <taxon>Spermatophyta</taxon>
        <taxon>Magnoliopsida</taxon>
        <taxon>eudicotyledons</taxon>
        <taxon>Gunneridae</taxon>
        <taxon>Pentapetalae</taxon>
        <taxon>rosids</taxon>
        <taxon>fabids</taxon>
        <taxon>Celastrales</taxon>
        <taxon>Celastraceae</taxon>
        <taxon>Tripterygium</taxon>
    </lineage>
</organism>
<dbReference type="InterPro" id="IPR016193">
    <property type="entry name" value="Cytidine_deaminase-like"/>
</dbReference>
<accession>A0A7J7DSX8</accession>
<dbReference type="SUPFAM" id="SSF53927">
    <property type="entry name" value="Cytidine deaminase-like"/>
    <property type="match status" value="1"/>
</dbReference>
<dbReference type="EMBL" id="JAAARO010000004">
    <property type="protein sequence ID" value="KAF5749389.1"/>
    <property type="molecule type" value="Genomic_DNA"/>
</dbReference>
<evidence type="ECO:0000313" key="3">
    <source>
        <dbReference type="Proteomes" id="UP000593562"/>
    </source>
</evidence>
<comment type="caution">
    <text evidence="2">The sequence shown here is derived from an EMBL/GenBank/DDBJ whole genome shotgun (WGS) entry which is preliminary data.</text>
</comment>
<name>A0A7J7DSX8_TRIWF</name>
<keyword evidence="3" id="KW-1185">Reference proteome</keyword>
<dbReference type="InterPro" id="IPR002125">
    <property type="entry name" value="CMP_dCMP_dom"/>
</dbReference>
<sequence>MKILNSNAGALTNFEVLDFLRSRGAVGNSTSLVPNTVPSELNLFSKSLFADIATKDYLQLRDCCVIVEEGKVIAAGRNRTTETRNATRHAEMEAIDILLEQWQKDRLSELESLDQFNDCK</sequence>
<evidence type="ECO:0000259" key="1">
    <source>
        <dbReference type="Pfam" id="PF00383"/>
    </source>
</evidence>
<reference evidence="2 3" key="1">
    <citation type="journal article" date="2020" name="Nat. Commun.">
        <title>Genome of Tripterygium wilfordii and identification of cytochrome P450 involved in triptolide biosynthesis.</title>
        <authorList>
            <person name="Tu L."/>
            <person name="Su P."/>
            <person name="Zhang Z."/>
            <person name="Gao L."/>
            <person name="Wang J."/>
            <person name="Hu T."/>
            <person name="Zhou J."/>
            <person name="Zhang Y."/>
            <person name="Zhao Y."/>
            <person name="Liu Y."/>
            <person name="Song Y."/>
            <person name="Tong Y."/>
            <person name="Lu Y."/>
            <person name="Yang J."/>
            <person name="Xu C."/>
            <person name="Jia M."/>
            <person name="Peters R.J."/>
            <person name="Huang L."/>
            <person name="Gao W."/>
        </authorList>
    </citation>
    <scope>NUCLEOTIDE SEQUENCE [LARGE SCALE GENOMIC DNA]</scope>
    <source>
        <strain evidence="3">cv. XIE 37</strain>
        <tissue evidence="2">Leaf</tissue>
    </source>
</reference>
<dbReference type="InParanoid" id="A0A7J7DSX8"/>
<feature type="domain" description="CMP/dCMP-type deaminase" evidence="1">
    <location>
        <begin position="62"/>
        <end position="104"/>
    </location>
</feature>
<dbReference type="Proteomes" id="UP000593562">
    <property type="component" value="Unassembled WGS sequence"/>
</dbReference>
<gene>
    <name evidence="2" type="ORF">HS088_TW04G01358</name>
</gene>
<dbReference type="AlphaFoldDB" id="A0A7J7DSX8"/>